<reference evidence="3 4" key="1">
    <citation type="journal article" date="2021" name="Elife">
        <title>Chloroplast acquisition without the gene transfer in kleptoplastic sea slugs, Plakobranchus ocellatus.</title>
        <authorList>
            <person name="Maeda T."/>
            <person name="Takahashi S."/>
            <person name="Yoshida T."/>
            <person name="Shimamura S."/>
            <person name="Takaki Y."/>
            <person name="Nagai Y."/>
            <person name="Toyoda A."/>
            <person name="Suzuki Y."/>
            <person name="Arimoto A."/>
            <person name="Ishii H."/>
            <person name="Satoh N."/>
            <person name="Nishiyama T."/>
            <person name="Hasebe M."/>
            <person name="Maruyama T."/>
            <person name="Minagawa J."/>
            <person name="Obokata J."/>
            <person name="Shigenobu S."/>
        </authorList>
    </citation>
    <scope>NUCLEOTIDE SEQUENCE [LARGE SCALE GENOMIC DNA]</scope>
</reference>
<name>A0AAV4EBA0_9GAST</name>
<gene>
    <name evidence="3" type="ORF">ElyMa_003468500</name>
</gene>
<protein>
    <submittedName>
        <fullName evidence="3">Coiled-coil domain-containing protein 157</fullName>
    </submittedName>
</protein>
<dbReference type="AlphaFoldDB" id="A0AAV4EBA0"/>
<feature type="region of interest" description="Disordered" evidence="2">
    <location>
        <begin position="781"/>
        <end position="814"/>
    </location>
</feature>
<feature type="coiled-coil region" evidence="1">
    <location>
        <begin position="326"/>
        <end position="567"/>
    </location>
</feature>
<sequence>MAYLLGSKACIDSLLNDVQDIHWTVKDIIYRVGPLNVRSWKFPDQLACDVDIDDLLDLYSCDDDNDDAEEKQVAHIALYELVIDRLLLLVHATAKFADSQLGGGTLSTFGETDVKKVAGSVGLVVKHFWKQITSLQTLYQQLQSEIKSKDSKIKLLEKELNNSIPDVAREAPSVSSVCSAQVTGYSSLPKTPGTLGIIPPNHADMVLLGLKPPHEKDLSISQDTNNKSSQTYETCLIPCESCEFVQKKMREAGDIVIKVCADQGLPCSLKKFKSEVSHVETLMFGDVCRWMAEQNKDIARIGKQSDLLQATIDPLKKEVKVCGKKVKEAEDNAKVYETKMKEEKQTQAILRKQIEDKMKDQEHLHKQVMEEEARQKTDLDRAKQRLEQELKAMKQELQEQGENLKALDLEYKLLDKELLEKNKVASQAESLEKEVTTLKTSLAEVKAQLDNTTKALAREKGKGRSASEHNESLQAKQESLLSRMERLGHENETLTGEVASLEEKKAAFDDMYNELKLETKELRKKVKENQIIIQNLESEKRSLADSIKESHDTIEQLELKLEESRERERMIVEYPDLNGPVNPDLSGTGDIMLDMQNQVKANSIRMRLLEDQNNGLNHSILKLTNLQLAGENPIDSKPMPIQPIPLWQTNQTSDGSMNSRNNNYSSHPNHDQDAGGNYDRSPPAVRQHAWTFESQNRNTNSDGQPGKHAFPDPSQEFLVGHVHPPASSRPNSGRRHNSTSRQGRPSSAKMKTVNAPVNATPIGAYTQMKQALGILSGMDKSKKALRPQSSKHSSARPPVHVPATETFTGQGSKVHDPCSPFSCPRCDKMYLKARDLDIHLTYCATPS</sequence>
<dbReference type="InterPro" id="IPR029681">
    <property type="entry name" value="CCDC157"/>
</dbReference>
<evidence type="ECO:0000313" key="3">
    <source>
        <dbReference type="EMBL" id="GFR57955.1"/>
    </source>
</evidence>
<feature type="compositionally biased region" description="Polar residues" evidence="2">
    <location>
        <begin position="647"/>
        <end position="667"/>
    </location>
</feature>
<dbReference type="PANTHER" id="PTHR43696:SF9">
    <property type="entry name" value="COILED-COIL DOMAIN-CONTAINING PROTEIN 157"/>
    <property type="match status" value="1"/>
</dbReference>
<proteinExistence type="predicted"/>
<evidence type="ECO:0000256" key="1">
    <source>
        <dbReference type="SAM" id="Coils"/>
    </source>
</evidence>
<evidence type="ECO:0000313" key="4">
    <source>
        <dbReference type="Proteomes" id="UP000762676"/>
    </source>
</evidence>
<feature type="region of interest" description="Disordered" evidence="2">
    <location>
        <begin position="695"/>
        <end position="753"/>
    </location>
</feature>
<keyword evidence="1" id="KW-0175">Coiled coil</keyword>
<feature type="coiled-coil region" evidence="1">
    <location>
        <begin position="132"/>
        <end position="159"/>
    </location>
</feature>
<feature type="region of interest" description="Disordered" evidence="2">
    <location>
        <begin position="634"/>
        <end position="683"/>
    </location>
</feature>
<dbReference type="Proteomes" id="UP000762676">
    <property type="component" value="Unassembled WGS sequence"/>
</dbReference>
<evidence type="ECO:0000256" key="2">
    <source>
        <dbReference type="SAM" id="MobiDB-lite"/>
    </source>
</evidence>
<accession>A0AAV4EBA0</accession>
<organism evidence="3 4">
    <name type="scientific">Elysia marginata</name>
    <dbReference type="NCBI Taxonomy" id="1093978"/>
    <lineage>
        <taxon>Eukaryota</taxon>
        <taxon>Metazoa</taxon>
        <taxon>Spiralia</taxon>
        <taxon>Lophotrochozoa</taxon>
        <taxon>Mollusca</taxon>
        <taxon>Gastropoda</taxon>
        <taxon>Heterobranchia</taxon>
        <taxon>Euthyneura</taxon>
        <taxon>Panpulmonata</taxon>
        <taxon>Sacoglossa</taxon>
        <taxon>Placobranchoidea</taxon>
        <taxon>Plakobranchidae</taxon>
        <taxon>Elysia</taxon>
    </lineage>
</organism>
<keyword evidence="4" id="KW-1185">Reference proteome</keyword>
<dbReference type="EMBL" id="BMAT01007122">
    <property type="protein sequence ID" value="GFR57955.1"/>
    <property type="molecule type" value="Genomic_DNA"/>
</dbReference>
<comment type="caution">
    <text evidence="3">The sequence shown here is derived from an EMBL/GenBank/DDBJ whole genome shotgun (WGS) entry which is preliminary data.</text>
</comment>
<dbReference type="PANTHER" id="PTHR43696">
    <property type="entry name" value="COILED-COIL DOMAIN-CONTAINING PROTEIN 157"/>
    <property type="match status" value="1"/>
</dbReference>